<protein>
    <submittedName>
        <fullName evidence="1">Aminotransferase class IV-domain-containing protein</fullName>
    </submittedName>
</protein>
<accession>A0AA40CMI2</accession>
<dbReference type="Proteomes" id="UP001174936">
    <property type="component" value="Unassembled WGS sequence"/>
</dbReference>
<name>A0AA40CMI2_9PEZI</name>
<dbReference type="Pfam" id="PF01063">
    <property type="entry name" value="Aminotran_4"/>
    <property type="match status" value="1"/>
</dbReference>
<dbReference type="SUPFAM" id="SSF56752">
    <property type="entry name" value="D-aminoacid aminotransferase-like PLP-dependent enzymes"/>
    <property type="match status" value="1"/>
</dbReference>
<evidence type="ECO:0000313" key="2">
    <source>
        <dbReference type="Proteomes" id="UP001174936"/>
    </source>
</evidence>
<dbReference type="InterPro" id="IPR001544">
    <property type="entry name" value="Aminotrans_IV"/>
</dbReference>
<dbReference type="InterPro" id="IPR036038">
    <property type="entry name" value="Aminotransferase-like"/>
</dbReference>
<reference evidence="1" key="1">
    <citation type="submission" date="2023-06" db="EMBL/GenBank/DDBJ databases">
        <title>Genome-scale phylogeny and comparative genomics of the fungal order Sordariales.</title>
        <authorList>
            <consortium name="Lawrence Berkeley National Laboratory"/>
            <person name="Hensen N."/>
            <person name="Bonometti L."/>
            <person name="Westerberg I."/>
            <person name="Brannstrom I.O."/>
            <person name="Guillou S."/>
            <person name="Cros-Aarteil S."/>
            <person name="Calhoun S."/>
            <person name="Haridas S."/>
            <person name="Kuo A."/>
            <person name="Mondo S."/>
            <person name="Pangilinan J."/>
            <person name="Riley R."/>
            <person name="Labutti K."/>
            <person name="Andreopoulos B."/>
            <person name="Lipzen A."/>
            <person name="Chen C."/>
            <person name="Yanf M."/>
            <person name="Daum C."/>
            <person name="Ng V."/>
            <person name="Clum A."/>
            <person name="Steindorff A."/>
            <person name="Ohm R."/>
            <person name="Martin F."/>
            <person name="Silar P."/>
            <person name="Natvig D."/>
            <person name="Lalanne C."/>
            <person name="Gautier V."/>
            <person name="Ament-Velasquez S.L."/>
            <person name="Kruys A."/>
            <person name="Hutchinson M.I."/>
            <person name="Powell A.J."/>
            <person name="Barry K."/>
            <person name="Miller A.N."/>
            <person name="Grigoriev I.V."/>
            <person name="Debuchy R."/>
            <person name="Gladieux P."/>
            <person name="Thoren M.H."/>
            <person name="Johannesson H."/>
        </authorList>
    </citation>
    <scope>NUCLEOTIDE SEQUENCE</scope>
    <source>
        <strain evidence="1">SMH2532-1</strain>
    </source>
</reference>
<evidence type="ECO:0000313" key="1">
    <source>
        <dbReference type="EMBL" id="KAK0644436.1"/>
    </source>
</evidence>
<proteinExistence type="predicted"/>
<organism evidence="1 2">
    <name type="scientific">Cercophora newfieldiana</name>
    <dbReference type="NCBI Taxonomy" id="92897"/>
    <lineage>
        <taxon>Eukaryota</taxon>
        <taxon>Fungi</taxon>
        <taxon>Dikarya</taxon>
        <taxon>Ascomycota</taxon>
        <taxon>Pezizomycotina</taxon>
        <taxon>Sordariomycetes</taxon>
        <taxon>Sordariomycetidae</taxon>
        <taxon>Sordariales</taxon>
        <taxon>Lasiosphaeriaceae</taxon>
        <taxon>Cercophora</taxon>
    </lineage>
</organism>
<keyword evidence="1" id="KW-0808">Transferase</keyword>
<dbReference type="InterPro" id="IPR043132">
    <property type="entry name" value="BCAT-like_C"/>
</dbReference>
<dbReference type="GO" id="GO:0008483">
    <property type="term" value="F:transaminase activity"/>
    <property type="evidence" value="ECO:0007669"/>
    <property type="project" value="UniProtKB-KW"/>
</dbReference>
<dbReference type="EMBL" id="JAULSV010000005">
    <property type="protein sequence ID" value="KAK0644436.1"/>
    <property type="molecule type" value="Genomic_DNA"/>
</dbReference>
<dbReference type="AlphaFoldDB" id="A0AA40CMI2"/>
<keyword evidence="1" id="KW-0032">Aminotransferase</keyword>
<comment type="caution">
    <text evidence="1">The sequence shown here is derived from an EMBL/GenBank/DDBJ whole genome shotgun (WGS) entry which is preliminary data.</text>
</comment>
<sequence length="295" mass="32534">MATSMQRREDQQDLQSIISAPEFEIITTMCYSRTLPASPSFSSSTTNGTDDASQSNPEITACYLLSFGLDRLRAAASALSWPDALATLCAADRLSTVACEIGNHIRTTHDKDLLNPAQRFIVRLALRHSGAMTIHSAPRPTTAAMYFPTTLPPPSSHATDGVPTVALYIDPGFTPKSQLTTHKTTYRDDYNAARRRVGLHESTPFTEGEVLLTNSEGEVMGGCFSTVYFWREERWVTPRAESGCKLGVSRRWAVERAGVQERAVRKEEFKLGHVEVVWLSSAVGGFCWGMLQVLL</sequence>
<dbReference type="Gene3D" id="3.20.10.10">
    <property type="entry name" value="D-amino Acid Aminotransferase, subunit A, domain 2"/>
    <property type="match status" value="1"/>
</dbReference>
<gene>
    <name evidence="1" type="ORF">B0T16DRAFT_196821</name>
</gene>
<keyword evidence="2" id="KW-1185">Reference proteome</keyword>